<evidence type="ECO:0000313" key="2">
    <source>
        <dbReference type="Proteomes" id="UP000225972"/>
    </source>
</evidence>
<sequence length="102" mass="11037">MWHSLSFRLFMVLFVCGGLVASVQFLPPLTASDEPLVFMPGRPEVASFDPIQYCQSNLSGVSCECFAQKAAQVLSEANARVTGFDYANPIDLAVLQGSQNCS</sequence>
<proteinExistence type="predicted"/>
<protein>
    <submittedName>
        <fullName evidence="1">Uncharacterized protein</fullName>
    </submittedName>
</protein>
<reference evidence="2" key="1">
    <citation type="submission" date="2017-05" db="EMBL/GenBank/DDBJ databases">
        <authorList>
            <person name="Rodrigo-Torres L."/>
            <person name="Arahal R. D."/>
            <person name="Lucena T."/>
        </authorList>
    </citation>
    <scope>NUCLEOTIDE SEQUENCE [LARGE SCALE GENOMIC DNA]</scope>
    <source>
        <strain evidence="2">CECT 8649</strain>
    </source>
</reference>
<dbReference type="Proteomes" id="UP000225972">
    <property type="component" value="Unassembled WGS sequence"/>
</dbReference>
<name>A0A238JEF2_9RHOB</name>
<gene>
    <name evidence="1" type="ORF">TRP8649_03191</name>
</gene>
<evidence type="ECO:0000313" key="1">
    <source>
        <dbReference type="EMBL" id="SMX29060.1"/>
    </source>
</evidence>
<keyword evidence="2" id="KW-1185">Reference proteome</keyword>
<dbReference type="OrthoDB" id="7875688at2"/>
<dbReference type="EMBL" id="FXXP01000002">
    <property type="protein sequence ID" value="SMX29060.1"/>
    <property type="molecule type" value="Genomic_DNA"/>
</dbReference>
<accession>A0A238JEF2</accession>
<organism evidence="1 2">
    <name type="scientific">Pelagimonas phthalicica</name>
    <dbReference type="NCBI Taxonomy" id="1037362"/>
    <lineage>
        <taxon>Bacteria</taxon>
        <taxon>Pseudomonadati</taxon>
        <taxon>Pseudomonadota</taxon>
        <taxon>Alphaproteobacteria</taxon>
        <taxon>Rhodobacterales</taxon>
        <taxon>Roseobacteraceae</taxon>
        <taxon>Pelagimonas</taxon>
    </lineage>
</organism>
<dbReference type="AlphaFoldDB" id="A0A238JEF2"/>
<dbReference type="RefSeq" id="WP_141561257.1">
    <property type="nucleotide sequence ID" value="NZ_SOAP01000002.1"/>
</dbReference>